<feature type="transmembrane region" description="Helical" evidence="5">
    <location>
        <begin position="43"/>
        <end position="66"/>
    </location>
</feature>
<keyword evidence="2 5" id="KW-0812">Transmembrane</keyword>
<keyword evidence="5" id="KW-0813">Transport</keyword>
<feature type="transmembrane region" description="Helical" evidence="5">
    <location>
        <begin position="86"/>
        <end position="111"/>
    </location>
</feature>
<dbReference type="GO" id="GO:0008137">
    <property type="term" value="F:NADH dehydrogenase (ubiquinone) activity"/>
    <property type="evidence" value="ECO:0007669"/>
    <property type="project" value="InterPro"/>
</dbReference>
<feature type="transmembrane region" description="Helical" evidence="5">
    <location>
        <begin position="310"/>
        <end position="328"/>
    </location>
</feature>
<reference evidence="8 9" key="1">
    <citation type="submission" date="2018-10" db="EMBL/GenBank/DDBJ databases">
        <title>Genome sequencing of Arthrobacter oryzae TNB02.</title>
        <authorList>
            <person name="Cho Y.-J."/>
            <person name="Cho A."/>
            <person name="Kim O.-S."/>
        </authorList>
    </citation>
    <scope>NUCLEOTIDE SEQUENCE [LARGE SCALE GENOMIC DNA]</scope>
    <source>
        <strain evidence="8 9">TNB02</strain>
    </source>
</reference>
<comment type="function">
    <text evidence="5">NDH-1 shuttles electrons from NADH, via FMN and iron-sulfur (Fe-S) centers, to quinones in the respiratory chain. The immediate electron acceptor for the enzyme in this species is believed to be a menaquinone. Couples the redox reaction to proton translocation (for every two electrons transferred, four hydrogen ions are translocated across the cytoplasmic membrane), and thus conserves the redox energy in a proton gradient.</text>
</comment>
<dbReference type="GO" id="GO:0048038">
    <property type="term" value="F:quinone binding"/>
    <property type="evidence" value="ECO:0007669"/>
    <property type="project" value="UniProtKB-KW"/>
</dbReference>
<dbReference type="PANTHER" id="PTHR22773">
    <property type="entry name" value="NADH DEHYDROGENASE"/>
    <property type="match status" value="1"/>
</dbReference>
<feature type="transmembrane region" description="Helical" evidence="5">
    <location>
        <begin position="413"/>
        <end position="433"/>
    </location>
</feature>
<dbReference type="InterPro" id="IPR010096">
    <property type="entry name" value="NADH-Q_OxRdtase_suN/2"/>
</dbReference>
<accession>A0A3N0BTF6</accession>
<dbReference type="EC" id="7.1.1.-" evidence="5"/>
<dbReference type="GO" id="GO:0012505">
    <property type="term" value="C:endomembrane system"/>
    <property type="evidence" value="ECO:0007669"/>
    <property type="project" value="UniProtKB-SubCell"/>
</dbReference>
<gene>
    <name evidence="5" type="primary">nuoN</name>
    <name evidence="8" type="ORF">D7003_14485</name>
</gene>
<evidence type="ECO:0000256" key="4">
    <source>
        <dbReference type="ARBA" id="ARBA00023136"/>
    </source>
</evidence>
<feature type="transmembrane region" description="Helical" evidence="5">
    <location>
        <begin position="380"/>
        <end position="401"/>
    </location>
</feature>
<comment type="caution">
    <text evidence="8">The sequence shown here is derived from an EMBL/GenBank/DDBJ whole genome shotgun (WGS) entry which is preliminary data.</text>
</comment>
<dbReference type="Pfam" id="PF00361">
    <property type="entry name" value="Proton_antipo_M"/>
    <property type="match status" value="1"/>
</dbReference>
<keyword evidence="3 5" id="KW-1133">Transmembrane helix</keyword>
<keyword evidence="5" id="KW-1278">Translocase</keyword>
<feature type="transmembrane region" description="Helical" evidence="5">
    <location>
        <begin position="463"/>
        <end position="484"/>
    </location>
</feature>
<dbReference type="InterPro" id="IPR001750">
    <property type="entry name" value="ND/Mrp_TM"/>
</dbReference>
<dbReference type="GO" id="GO:0050136">
    <property type="term" value="F:NADH dehydrogenase (quinone) (non-electrogenic) activity"/>
    <property type="evidence" value="ECO:0007669"/>
    <property type="project" value="UniProtKB-UniRule"/>
</dbReference>
<dbReference type="AlphaFoldDB" id="A0A3N0BTF6"/>
<comment type="subunit">
    <text evidence="5">NDH-1 is composed of 14 different subunits. Subunits NuoA, H, J, K, L, M, N constitute the membrane sector of the complex.</text>
</comment>
<keyword evidence="9" id="KW-1185">Reference proteome</keyword>
<keyword evidence="5" id="KW-0874">Quinone</keyword>
<keyword evidence="5" id="KW-0520">NAD</keyword>
<evidence type="ECO:0000256" key="5">
    <source>
        <dbReference type="HAMAP-Rule" id="MF_00445"/>
    </source>
</evidence>
<dbReference type="RefSeq" id="WP_123256130.1">
    <property type="nucleotide sequence ID" value="NZ_RBED01000115.1"/>
</dbReference>
<comment type="similarity">
    <text evidence="5">Belongs to the complex I subunit 2 family.</text>
</comment>
<evidence type="ECO:0000259" key="7">
    <source>
        <dbReference type="Pfam" id="PF00361"/>
    </source>
</evidence>
<dbReference type="HAMAP" id="MF_00445">
    <property type="entry name" value="NDH1_NuoN_1"/>
    <property type="match status" value="1"/>
</dbReference>
<feature type="transmembrane region" description="Helical" evidence="5">
    <location>
        <begin position="209"/>
        <end position="231"/>
    </location>
</feature>
<name>A0A3N0BTF6_9MICC</name>
<protein>
    <recommendedName>
        <fullName evidence="5">NADH-quinone oxidoreductase subunit N</fullName>
        <ecNumber evidence="5">7.1.1.-</ecNumber>
    </recommendedName>
    <alternativeName>
        <fullName evidence="5">NADH dehydrogenase I subunit N</fullName>
    </alternativeName>
    <alternativeName>
        <fullName evidence="5">NDH-1 subunit N</fullName>
    </alternativeName>
</protein>
<dbReference type="EMBL" id="RBED01000115">
    <property type="protein sequence ID" value="RNL51946.1"/>
    <property type="molecule type" value="Genomic_DNA"/>
</dbReference>
<comment type="subcellular location">
    <subcellularLocation>
        <location evidence="5">Cell membrane</location>
        <topology evidence="5">Multi-pass membrane protein</topology>
    </subcellularLocation>
    <subcellularLocation>
        <location evidence="1">Endomembrane system</location>
        <topology evidence="1">Multi-pass membrane protein</topology>
    </subcellularLocation>
    <subcellularLocation>
        <location evidence="6">Membrane</location>
        <topology evidence="6">Multi-pass membrane protein</topology>
    </subcellularLocation>
</comment>
<sequence>MNSGADALGLLPELFLLAGAVIALLTGSFTARERQWISRAIAVVALTASAVAAGVAFAAVASTAGSMTGSMAGPMAESMSVYDGSFILDGGTAAGRLIVAVSALLVIALGVDELRGTARESETYALILLASLGAVVLAGAADLLVLAVGFLLASIPLYALIGIGGTKAGAEAALKTYLLGALFGILLLLGVTVLYAVSGTTSYAGLRGALATASPAVVGVGLVGVLAGLMFKAGAVPGHFWVPDAAEGSGTAAAAFATTVPKIGGFLAAYRLLEMMPGTVRWPLLIALLSVLTMTLGNLAAYTQTNPRRLLGWSTVSQAGYLLMPIAVAGSVPLALPSLVVFLAGYAVTNLAAFAVIAAYPDRNELRAYEGLAAARPWHAVALVVALLSLVGTPPTAVFLGKLTIFTAAWDGGFWWLTVAAAVNTVISLFYYLRWLAPAFRTASPDSPGAGDFAPQPWAGRTAVAGAILILIVGVGAGLAWAAVAVPLPG</sequence>
<feature type="transmembrane region" description="Helical" evidence="5">
    <location>
        <begin position="334"/>
        <end position="360"/>
    </location>
</feature>
<keyword evidence="4 5" id="KW-0472">Membrane</keyword>
<evidence type="ECO:0000313" key="8">
    <source>
        <dbReference type="EMBL" id="RNL51946.1"/>
    </source>
</evidence>
<feature type="transmembrane region" description="Helical" evidence="5">
    <location>
        <begin position="282"/>
        <end position="303"/>
    </location>
</feature>
<proteinExistence type="inferred from homology"/>
<dbReference type="OrthoDB" id="9811718at2"/>
<evidence type="ECO:0000313" key="9">
    <source>
        <dbReference type="Proteomes" id="UP000273807"/>
    </source>
</evidence>
<dbReference type="Proteomes" id="UP000273807">
    <property type="component" value="Unassembled WGS sequence"/>
</dbReference>
<dbReference type="GO" id="GO:0005886">
    <property type="term" value="C:plasma membrane"/>
    <property type="evidence" value="ECO:0007669"/>
    <property type="project" value="UniProtKB-SubCell"/>
</dbReference>
<evidence type="ECO:0000256" key="1">
    <source>
        <dbReference type="ARBA" id="ARBA00004127"/>
    </source>
</evidence>
<feature type="domain" description="NADH:quinone oxidoreductase/Mrp antiporter transmembrane" evidence="7">
    <location>
        <begin position="140"/>
        <end position="428"/>
    </location>
</feature>
<dbReference type="GO" id="GO:0042773">
    <property type="term" value="P:ATP synthesis coupled electron transport"/>
    <property type="evidence" value="ECO:0007669"/>
    <property type="project" value="InterPro"/>
</dbReference>
<comment type="catalytic activity">
    <reaction evidence="5">
        <text>a quinone + NADH + 5 H(+)(in) = a quinol + NAD(+) + 4 H(+)(out)</text>
        <dbReference type="Rhea" id="RHEA:57888"/>
        <dbReference type="ChEBI" id="CHEBI:15378"/>
        <dbReference type="ChEBI" id="CHEBI:24646"/>
        <dbReference type="ChEBI" id="CHEBI:57540"/>
        <dbReference type="ChEBI" id="CHEBI:57945"/>
        <dbReference type="ChEBI" id="CHEBI:132124"/>
    </reaction>
</comment>
<evidence type="ECO:0000256" key="6">
    <source>
        <dbReference type="RuleBase" id="RU000320"/>
    </source>
</evidence>
<feature type="transmembrane region" description="Helical" evidence="5">
    <location>
        <begin position="147"/>
        <end position="165"/>
    </location>
</feature>
<evidence type="ECO:0000256" key="2">
    <source>
        <dbReference type="ARBA" id="ARBA00022692"/>
    </source>
</evidence>
<feature type="transmembrane region" description="Helical" evidence="5">
    <location>
        <begin position="177"/>
        <end position="197"/>
    </location>
</feature>
<evidence type="ECO:0000256" key="3">
    <source>
        <dbReference type="ARBA" id="ARBA00022989"/>
    </source>
</evidence>
<feature type="transmembrane region" description="Helical" evidence="5">
    <location>
        <begin position="14"/>
        <end position="31"/>
    </location>
</feature>
<keyword evidence="5" id="KW-1003">Cell membrane</keyword>
<organism evidence="8 9">
    <name type="scientific">Arthrobacter oryzae</name>
    <dbReference type="NCBI Taxonomy" id="409290"/>
    <lineage>
        <taxon>Bacteria</taxon>
        <taxon>Bacillati</taxon>
        <taxon>Actinomycetota</taxon>
        <taxon>Actinomycetes</taxon>
        <taxon>Micrococcales</taxon>
        <taxon>Micrococcaceae</taxon>
        <taxon>Arthrobacter</taxon>
    </lineage>
</organism>
<feature type="transmembrane region" description="Helical" evidence="5">
    <location>
        <begin position="123"/>
        <end position="141"/>
    </location>
</feature>